<comment type="caution">
    <text evidence="10">The sequence shown here is derived from an EMBL/GenBank/DDBJ whole genome shotgun (WGS) entry which is preliminary data.</text>
</comment>
<dbReference type="GO" id="GO:0005816">
    <property type="term" value="C:spindle pole body"/>
    <property type="evidence" value="ECO:0007669"/>
    <property type="project" value="UniProtKB-ARBA"/>
</dbReference>
<dbReference type="OrthoDB" id="66546at2759"/>
<feature type="domain" description="Gamma tubulin complex component protein N-terminal" evidence="9">
    <location>
        <begin position="294"/>
        <end position="587"/>
    </location>
</feature>
<dbReference type="InterPro" id="IPR007259">
    <property type="entry name" value="GCP"/>
</dbReference>
<dbReference type="InterPro" id="IPR032797">
    <property type="entry name" value="Mod21_N"/>
</dbReference>
<accession>A0A1Y1V366</accession>
<evidence type="ECO:0000259" key="7">
    <source>
        <dbReference type="Pfam" id="PF04130"/>
    </source>
</evidence>
<protein>
    <recommendedName>
        <fullName evidence="12">Spindle pole body component</fullName>
    </recommendedName>
</protein>
<proteinExistence type="inferred from homology"/>
<feature type="domain" description="Gamma-Tubulin ring complex non-core subunit mod21 N-terminal" evidence="8">
    <location>
        <begin position="76"/>
        <end position="157"/>
    </location>
</feature>
<dbReference type="Pfam" id="PF17681">
    <property type="entry name" value="GCP_N_terminal"/>
    <property type="match status" value="1"/>
</dbReference>
<dbReference type="GO" id="GO:0051011">
    <property type="term" value="F:microtubule minus-end binding"/>
    <property type="evidence" value="ECO:0007669"/>
    <property type="project" value="TreeGrafter"/>
</dbReference>
<dbReference type="AlphaFoldDB" id="A0A1Y1V366"/>
<keyword evidence="11" id="KW-1185">Reference proteome</keyword>
<dbReference type="PANTHER" id="PTHR19302:SF33">
    <property type="entry name" value="GAMMA-TUBULIN COMPLEX COMPONENT 5"/>
    <property type="match status" value="1"/>
</dbReference>
<dbReference type="EMBL" id="MCFH01000037">
    <property type="protein sequence ID" value="ORX46026.1"/>
    <property type="molecule type" value="Genomic_DNA"/>
</dbReference>
<dbReference type="PANTHER" id="PTHR19302">
    <property type="entry name" value="GAMMA TUBULIN COMPLEX PROTEIN"/>
    <property type="match status" value="1"/>
</dbReference>
<evidence type="ECO:0000259" key="8">
    <source>
        <dbReference type="Pfam" id="PF14609"/>
    </source>
</evidence>
<dbReference type="Gene3D" id="1.20.120.1900">
    <property type="entry name" value="Gamma-tubulin complex, C-terminal domain"/>
    <property type="match status" value="1"/>
</dbReference>
<reference evidence="10 11" key="2">
    <citation type="submission" date="2016-08" db="EMBL/GenBank/DDBJ databases">
        <title>Pervasive Adenine N6-methylation of Active Genes in Fungi.</title>
        <authorList>
            <consortium name="DOE Joint Genome Institute"/>
            <person name="Mondo S.J."/>
            <person name="Dannebaum R.O."/>
            <person name="Kuo R.C."/>
            <person name="Labutti K."/>
            <person name="Haridas S."/>
            <person name="Kuo A."/>
            <person name="Salamov A."/>
            <person name="Ahrendt S.R."/>
            <person name="Lipzen A."/>
            <person name="Sullivan W."/>
            <person name="Andreopoulos W.B."/>
            <person name="Clum A."/>
            <person name="Lindquist E."/>
            <person name="Daum C."/>
            <person name="Ramamoorthy G.K."/>
            <person name="Gryganskyi A."/>
            <person name="Culley D."/>
            <person name="Magnuson J.K."/>
            <person name="James T.Y."/>
            <person name="O'Malley M.A."/>
            <person name="Stajich J.E."/>
            <person name="Spatafora J.W."/>
            <person name="Visel A."/>
            <person name="Grigoriev I.V."/>
        </authorList>
    </citation>
    <scope>NUCLEOTIDE SEQUENCE [LARGE SCALE GENOMIC DNA]</scope>
    <source>
        <strain evidence="11">finn</strain>
    </source>
</reference>
<dbReference type="Proteomes" id="UP000193719">
    <property type="component" value="Unassembled WGS sequence"/>
</dbReference>
<dbReference type="GO" id="GO:0000930">
    <property type="term" value="C:gamma-tubulin complex"/>
    <property type="evidence" value="ECO:0007669"/>
    <property type="project" value="UniProtKB-ARBA"/>
</dbReference>
<gene>
    <name evidence="10" type="ORF">BCR36DRAFT_332616</name>
</gene>
<keyword evidence="6" id="KW-0175">Coiled coil</keyword>
<feature type="coiled-coil region" evidence="6">
    <location>
        <begin position="66"/>
        <end position="93"/>
    </location>
</feature>
<dbReference type="GO" id="GO:0000278">
    <property type="term" value="P:mitotic cell cycle"/>
    <property type="evidence" value="ECO:0007669"/>
    <property type="project" value="TreeGrafter"/>
</dbReference>
<organism evidence="10 11">
    <name type="scientific">Piromyces finnis</name>
    <dbReference type="NCBI Taxonomy" id="1754191"/>
    <lineage>
        <taxon>Eukaryota</taxon>
        <taxon>Fungi</taxon>
        <taxon>Fungi incertae sedis</taxon>
        <taxon>Chytridiomycota</taxon>
        <taxon>Chytridiomycota incertae sedis</taxon>
        <taxon>Neocallimastigomycetes</taxon>
        <taxon>Neocallimastigales</taxon>
        <taxon>Neocallimastigaceae</taxon>
        <taxon>Piromyces</taxon>
    </lineage>
</organism>
<keyword evidence="3" id="KW-0963">Cytoplasm</keyword>
<evidence type="ECO:0000256" key="2">
    <source>
        <dbReference type="ARBA" id="ARBA00010337"/>
    </source>
</evidence>
<dbReference type="GO" id="GO:0051225">
    <property type="term" value="P:spindle assembly"/>
    <property type="evidence" value="ECO:0007669"/>
    <property type="project" value="TreeGrafter"/>
</dbReference>
<comment type="subcellular location">
    <subcellularLocation>
        <location evidence="1">Cytoplasm</location>
        <location evidence="1">Cytoskeleton</location>
    </subcellularLocation>
</comment>
<dbReference type="InterPro" id="IPR042241">
    <property type="entry name" value="GCP_C_sf"/>
</dbReference>
<dbReference type="STRING" id="1754191.A0A1Y1V366"/>
<evidence type="ECO:0000256" key="3">
    <source>
        <dbReference type="ARBA" id="ARBA00022490"/>
    </source>
</evidence>
<evidence type="ECO:0000256" key="6">
    <source>
        <dbReference type="SAM" id="Coils"/>
    </source>
</evidence>
<dbReference type="GO" id="GO:0051321">
    <property type="term" value="P:meiotic cell cycle"/>
    <property type="evidence" value="ECO:0007669"/>
    <property type="project" value="TreeGrafter"/>
</dbReference>
<sequence length="1109" mass="131343">MSTIKQDYYEQLSPLVYAITCIEKNSKEFKDITKRMVTKIRFNTYTMTSASYIRDSYQGIIEKFKISAQEKSAEDLTKLLKLLEKNSMQMKNSKILEILMLLLNLSKSPTRAFYNSHYFEIKEDIDKKELTWQDILKEDPLTGDYWQIPNYSSDSSDTQYSEYDTKSEYIDNCTMKNDSFIKSEREILTEKNIIRENEDNFSKNLELNNETIHFNNINVDNFKSHILSRNLKNFGKSQYWNQENIIKIEEINTRFDISNPYTLDIGIIQGVRDNNKIIPDLLLKSSYENEVNIVREILFMLMGYDTAFFKYDKYNKVEINRNLSLKHLTSSCINQLIEYFADKGSKIKDLHSFTKSMLDPNQHVSKTMQSFASSLAEILNYLNKKISNLEENFQNNYIKENVLSSKTTTTILSIKNELSLILTVLSELHIFLNSVLSIDELKYNNTIQACLLLINLYEKMKSYFLIRNEVLFNIYMNIFKNTLEPYISFIENWIFEGTINDPMNEFFIQESQDIENDINSADFWESHYNIKEFNETKIYPTFLKDYVQKILEAGKSFNLIKELNLKIDIQEKSSFLKGFPTLYELWCFCFINSINENQEKSMDISLKENKNNEEMIISNDNKNNAETSIEHTTEDILDIIQQNTRSNIIANDTINSKNNDNQSMIIDMEIYNDDNYSKDINELKSIYPDIIDFYLPNKMQIVKNISKNNIEIDGILSNLSNKYTDSSFSWIPMDNILYNSFEKTIQPPFQYYSELLVNLIQKHKHLFYYVTLLQNVYFQQNGDFWHKFIEIIFNKINKNDLVWQRSNELFSVFIDCLESLSTINNKEKKIYMNNIYLSIPTEKISSYLFPDIKLNFNLPWPINNVITKESLAKYNDIFSYLLFIQIAFQSLTINDWIHQNKKRNPMLSENNTLSKLCGYKIGLRMKFLHFVNGLKNYVFYMVLNNNIKEFQEEIVNYKNFDRIKTEHSKFVKKIWEHCLISLTIIHKNIKDILNMCLIFTEITLNNKKLFQGNDINASEEESLLERKSQEDIYEYQKRVKLYYHRKNMEETNRQRLLKQYQHINEEFDKTLQFILNSLTVLCSHVNVNQDKNSSSSIGALEFLILFLTP</sequence>
<evidence type="ECO:0000313" key="11">
    <source>
        <dbReference type="Proteomes" id="UP000193719"/>
    </source>
</evidence>
<evidence type="ECO:0008006" key="12">
    <source>
        <dbReference type="Google" id="ProtNLM"/>
    </source>
</evidence>
<dbReference type="GO" id="GO:0043015">
    <property type="term" value="F:gamma-tubulin binding"/>
    <property type="evidence" value="ECO:0007669"/>
    <property type="project" value="InterPro"/>
</dbReference>
<evidence type="ECO:0000259" key="9">
    <source>
        <dbReference type="Pfam" id="PF17681"/>
    </source>
</evidence>
<dbReference type="GO" id="GO:0031122">
    <property type="term" value="P:cytoplasmic microtubule organization"/>
    <property type="evidence" value="ECO:0007669"/>
    <property type="project" value="TreeGrafter"/>
</dbReference>
<name>A0A1Y1V366_9FUNG</name>
<dbReference type="GO" id="GO:0005874">
    <property type="term" value="C:microtubule"/>
    <property type="evidence" value="ECO:0007669"/>
    <property type="project" value="UniProtKB-KW"/>
</dbReference>
<keyword evidence="4" id="KW-0493">Microtubule</keyword>
<dbReference type="Pfam" id="PF04130">
    <property type="entry name" value="GCP_C_terminal"/>
    <property type="match status" value="1"/>
</dbReference>
<keyword evidence="5" id="KW-0206">Cytoskeleton</keyword>
<evidence type="ECO:0000256" key="1">
    <source>
        <dbReference type="ARBA" id="ARBA00004245"/>
    </source>
</evidence>
<reference evidence="10 11" key="1">
    <citation type="submission" date="2016-08" db="EMBL/GenBank/DDBJ databases">
        <title>Genomes of anaerobic fungi encode conserved fungal cellulosomes for biomass hydrolysis.</title>
        <authorList>
            <consortium name="DOE Joint Genome Institute"/>
            <person name="Haitjema C.H."/>
            <person name="Gilmore S.P."/>
            <person name="Henske J.K."/>
            <person name="Solomon K.V."/>
            <person name="De Groot R."/>
            <person name="Kuo A."/>
            <person name="Mondo S.J."/>
            <person name="Salamov A.A."/>
            <person name="Labutti K."/>
            <person name="Zhao Z."/>
            <person name="Chiniquy J."/>
            <person name="Barry K."/>
            <person name="Brewer H.M."/>
            <person name="Purvine S.O."/>
            <person name="Wright A.T."/>
            <person name="Boxma B."/>
            <person name="Van Alen T."/>
            <person name="Hackstein J.H."/>
            <person name="Baker S.E."/>
            <person name="Grigoriev I.V."/>
            <person name="O'Malley M.A."/>
        </authorList>
    </citation>
    <scope>NUCLEOTIDE SEQUENCE [LARGE SCALE GENOMIC DNA]</scope>
    <source>
        <strain evidence="11">finn</strain>
    </source>
</reference>
<dbReference type="GO" id="GO:0000922">
    <property type="term" value="C:spindle pole"/>
    <property type="evidence" value="ECO:0007669"/>
    <property type="project" value="InterPro"/>
</dbReference>
<feature type="domain" description="Gamma tubulin complex component C-terminal" evidence="7">
    <location>
        <begin position="771"/>
        <end position="1081"/>
    </location>
</feature>
<evidence type="ECO:0000256" key="4">
    <source>
        <dbReference type="ARBA" id="ARBA00022701"/>
    </source>
</evidence>
<dbReference type="GO" id="GO:0007020">
    <property type="term" value="P:microtubule nucleation"/>
    <property type="evidence" value="ECO:0007669"/>
    <property type="project" value="InterPro"/>
</dbReference>
<dbReference type="Pfam" id="PF14609">
    <property type="entry name" value="GCP5-Mod21_N"/>
    <property type="match status" value="1"/>
</dbReference>
<dbReference type="InterPro" id="IPR040457">
    <property type="entry name" value="GCP_C"/>
</dbReference>
<evidence type="ECO:0000313" key="10">
    <source>
        <dbReference type="EMBL" id="ORX46026.1"/>
    </source>
</evidence>
<dbReference type="InterPro" id="IPR041470">
    <property type="entry name" value="GCP_N"/>
</dbReference>
<evidence type="ECO:0000256" key="5">
    <source>
        <dbReference type="ARBA" id="ARBA00023212"/>
    </source>
</evidence>
<comment type="similarity">
    <text evidence="2">Belongs to the TUBGCP family.</text>
</comment>